<dbReference type="EMBL" id="JBFPER010000001">
    <property type="protein sequence ID" value="MEX0381063.1"/>
    <property type="molecule type" value="Genomic_DNA"/>
</dbReference>
<dbReference type="RefSeq" id="WP_367974581.1">
    <property type="nucleotide sequence ID" value="NZ_JBFPEQ010000001.1"/>
</dbReference>
<protein>
    <submittedName>
        <fullName evidence="1">Alpha/beta hydrolase</fullName>
    </submittedName>
</protein>
<dbReference type="InterPro" id="IPR029058">
    <property type="entry name" value="AB_hydrolase_fold"/>
</dbReference>
<evidence type="ECO:0000313" key="2">
    <source>
        <dbReference type="Proteomes" id="UP001556617"/>
    </source>
</evidence>
<dbReference type="InterPro" id="IPR010315">
    <property type="entry name" value="DUF915_hydro-like"/>
</dbReference>
<reference evidence="1 2" key="1">
    <citation type="submission" date="2024-07" db="EMBL/GenBank/DDBJ databases">
        <authorList>
            <person name="Yun M."/>
        </authorList>
    </citation>
    <scope>NUCLEOTIDE SEQUENCE [LARGE SCALE GENOMIC DNA]</scope>
    <source>
        <strain evidence="1 2">MS01</strain>
    </source>
</reference>
<evidence type="ECO:0000313" key="1">
    <source>
        <dbReference type="EMBL" id="MEX0381063.1"/>
    </source>
</evidence>
<comment type="caution">
    <text evidence="1">The sequence shown here is derived from an EMBL/GenBank/DDBJ whole genome shotgun (WGS) entry which is preliminary data.</text>
</comment>
<dbReference type="Proteomes" id="UP001556617">
    <property type="component" value="Unassembled WGS sequence"/>
</dbReference>
<dbReference type="Pfam" id="PF06028">
    <property type="entry name" value="DUF915"/>
    <property type="match status" value="1"/>
</dbReference>
<gene>
    <name evidence="1" type="ORF">AB3K24_06820</name>
</gene>
<name>A0ABV3S3N6_9LACO</name>
<dbReference type="Gene3D" id="3.40.50.1820">
    <property type="entry name" value="alpha/beta hydrolase"/>
    <property type="match status" value="1"/>
</dbReference>
<accession>A0ABV3S3N6</accession>
<dbReference type="GO" id="GO:0016787">
    <property type="term" value="F:hydrolase activity"/>
    <property type="evidence" value="ECO:0007669"/>
    <property type="project" value="UniProtKB-KW"/>
</dbReference>
<organism evidence="1 2">
    <name type="scientific">Leuconostoc aquikimchii</name>
    <dbReference type="NCBI Taxonomy" id="3236804"/>
    <lineage>
        <taxon>Bacteria</taxon>
        <taxon>Bacillati</taxon>
        <taxon>Bacillota</taxon>
        <taxon>Bacilli</taxon>
        <taxon>Lactobacillales</taxon>
        <taxon>Lactobacillaceae</taxon>
        <taxon>Leuconostoc</taxon>
    </lineage>
</organism>
<keyword evidence="1" id="KW-0378">Hydrolase</keyword>
<sequence>MKNKIILILSLLFMVVLGFYGQHWVAQTSTSQSKIQNSRMTPVIFIPGSSATVNRFDNLLSTINANGQTHSILKVQVNQDGALVYHGSINANDRQPFIIIGFQNNKDGYSNIKKQTQWLTSALNSLQERYHFRTFAAVGHSNGGLIWTDFLEKYYDSNTFSIPTLMTLGSPFNFSETSLQRRTEMLKDFIQGNNKLPSNLAMYSVAGTEDYTDDGIVPIQSVTAGKYIYQKKVKSYTQITVTGDNAQHSSLPDNPEVVKIIQSNVLSPLSRRDRR</sequence>
<keyword evidence="2" id="KW-1185">Reference proteome</keyword>
<dbReference type="SUPFAM" id="SSF53474">
    <property type="entry name" value="alpha/beta-Hydrolases"/>
    <property type="match status" value="1"/>
</dbReference>
<proteinExistence type="predicted"/>